<evidence type="ECO:0000256" key="3">
    <source>
        <dbReference type="ARBA" id="ARBA00022801"/>
    </source>
</evidence>
<name>A0ABU4RT14_9HYPH</name>
<comment type="caution">
    <text evidence="6">The sequence shown here is derived from an EMBL/GenBank/DDBJ whole genome shotgun (WGS) entry which is preliminary data.</text>
</comment>
<evidence type="ECO:0000313" key="6">
    <source>
        <dbReference type="EMBL" id="MDX6807204.1"/>
    </source>
</evidence>
<proteinExistence type="inferred from homology"/>
<evidence type="ECO:0000313" key="7">
    <source>
        <dbReference type="Proteomes" id="UP001274321"/>
    </source>
</evidence>
<reference evidence="6 7" key="1">
    <citation type="submission" date="2023-11" db="EMBL/GenBank/DDBJ databases">
        <authorList>
            <person name="Bao R."/>
        </authorList>
    </citation>
    <scope>NUCLEOTIDE SEQUENCE [LARGE SCALE GENOMIC DNA]</scope>
    <source>
        <strain evidence="6 7">PJ23</strain>
    </source>
</reference>
<dbReference type="RefSeq" id="WP_319845327.1">
    <property type="nucleotide sequence ID" value="NZ_JAXAFJ010000009.1"/>
</dbReference>
<comment type="cofactor">
    <cofactor evidence="1">
        <name>Zn(2+)</name>
        <dbReference type="ChEBI" id="CHEBI:29105"/>
    </cofactor>
</comment>
<dbReference type="EMBL" id="JAXAFJ010000009">
    <property type="protein sequence ID" value="MDX6807204.1"/>
    <property type="molecule type" value="Genomic_DNA"/>
</dbReference>
<dbReference type="InterPro" id="IPR003785">
    <property type="entry name" value="Creatininase/forma_Hydrolase"/>
</dbReference>
<evidence type="ECO:0000256" key="4">
    <source>
        <dbReference type="ARBA" id="ARBA00022833"/>
    </source>
</evidence>
<gene>
    <name evidence="6" type="ORF">SCD90_14120</name>
</gene>
<keyword evidence="7" id="KW-1185">Reference proteome</keyword>
<evidence type="ECO:0000256" key="2">
    <source>
        <dbReference type="ARBA" id="ARBA00022723"/>
    </source>
</evidence>
<comment type="similarity">
    <text evidence="5">Belongs to the creatininase superfamily.</text>
</comment>
<evidence type="ECO:0000256" key="1">
    <source>
        <dbReference type="ARBA" id="ARBA00001947"/>
    </source>
</evidence>
<dbReference type="PANTHER" id="PTHR35005">
    <property type="entry name" value="3-DEHYDRO-SCYLLO-INOSOSE HYDROLASE"/>
    <property type="match status" value="1"/>
</dbReference>
<dbReference type="PANTHER" id="PTHR35005:SF1">
    <property type="entry name" value="2-AMINO-5-FORMYLAMINO-6-RIBOSYLAMINOPYRIMIDIN-4(3H)-ONE 5'-MONOPHOSPHATE DEFORMYLASE"/>
    <property type="match status" value="1"/>
</dbReference>
<evidence type="ECO:0000256" key="5">
    <source>
        <dbReference type="ARBA" id="ARBA00024029"/>
    </source>
</evidence>
<protein>
    <submittedName>
        <fullName evidence="6">Creatininase family protein</fullName>
    </submittedName>
</protein>
<dbReference type="Pfam" id="PF02633">
    <property type="entry name" value="Creatininase"/>
    <property type="match status" value="1"/>
</dbReference>
<accession>A0ABU4RT14</accession>
<keyword evidence="2" id="KW-0479">Metal-binding</keyword>
<dbReference type="Proteomes" id="UP001274321">
    <property type="component" value="Unassembled WGS sequence"/>
</dbReference>
<organism evidence="6 7">
    <name type="scientific">Terrihabitans rhizophilus</name>
    <dbReference type="NCBI Taxonomy" id="3092662"/>
    <lineage>
        <taxon>Bacteria</taxon>
        <taxon>Pseudomonadati</taxon>
        <taxon>Pseudomonadota</taxon>
        <taxon>Alphaproteobacteria</taxon>
        <taxon>Hyphomicrobiales</taxon>
        <taxon>Terrihabitans</taxon>
    </lineage>
</organism>
<dbReference type="SUPFAM" id="SSF102215">
    <property type="entry name" value="Creatininase"/>
    <property type="match status" value="1"/>
</dbReference>
<dbReference type="InterPro" id="IPR024087">
    <property type="entry name" value="Creatininase-like_sf"/>
</dbReference>
<keyword evidence="3" id="KW-0378">Hydrolase</keyword>
<keyword evidence="4" id="KW-0862">Zinc</keyword>
<sequence>MTLPRPLWQDMTWEDFRAPDIASWIAVIPIAAIEQHGPHLPLSTDLTIMEGYLARVLAALPNDLPASVLPIQPVGLSPEHLRFPGTLSLTPESALKVWTELGDSIARAGLRKLVFVSSHGGNNALLDVVARELRLRHNLLAVTTAFARFGYPEGLFTPDEISHGIHGGDIETSLMLAFRPDLVGMERAADFASEGTRMEADFRHLRIARPAGFGWLAGDLNGAGALGNARAARADKGHVAADHGARAFVELLRDVQNFELPVPETQR</sequence>
<dbReference type="Gene3D" id="3.40.50.10310">
    <property type="entry name" value="Creatininase"/>
    <property type="match status" value="1"/>
</dbReference>